<evidence type="ECO:0000256" key="3">
    <source>
        <dbReference type="ARBA" id="ARBA00023180"/>
    </source>
</evidence>
<evidence type="ECO:0000256" key="2">
    <source>
        <dbReference type="ARBA" id="ARBA00022837"/>
    </source>
</evidence>
<keyword evidence="2" id="KW-0106">Calcium</keyword>
<name>A0AAV4DMD0_9GAST</name>
<evidence type="ECO:0000313" key="5">
    <source>
        <dbReference type="Proteomes" id="UP000735302"/>
    </source>
</evidence>
<keyword evidence="5" id="KW-1185">Reference proteome</keyword>
<gene>
    <name evidence="4" type="ORF">PoB_007165400</name>
</gene>
<dbReference type="SUPFAM" id="SSF53649">
    <property type="entry name" value="Alkaline phosphatase-like"/>
    <property type="match status" value="1"/>
</dbReference>
<keyword evidence="1" id="KW-0479">Metal-binding</keyword>
<evidence type="ECO:0000256" key="1">
    <source>
        <dbReference type="ARBA" id="ARBA00022723"/>
    </source>
</evidence>
<evidence type="ECO:0000313" key="4">
    <source>
        <dbReference type="EMBL" id="GFO45149.1"/>
    </source>
</evidence>
<dbReference type="InterPro" id="IPR017850">
    <property type="entry name" value="Alkaline_phosphatase_core_sf"/>
</dbReference>
<organism evidence="4 5">
    <name type="scientific">Plakobranchus ocellatus</name>
    <dbReference type="NCBI Taxonomy" id="259542"/>
    <lineage>
        <taxon>Eukaryota</taxon>
        <taxon>Metazoa</taxon>
        <taxon>Spiralia</taxon>
        <taxon>Lophotrochozoa</taxon>
        <taxon>Mollusca</taxon>
        <taxon>Gastropoda</taxon>
        <taxon>Heterobranchia</taxon>
        <taxon>Euthyneura</taxon>
        <taxon>Panpulmonata</taxon>
        <taxon>Sacoglossa</taxon>
        <taxon>Placobranchoidea</taxon>
        <taxon>Plakobranchidae</taxon>
        <taxon>Plakobranchus</taxon>
    </lineage>
</organism>
<dbReference type="PANTHER" id="PTHR10342">
    <property type="entry name" value="ARYLSULFATASE"/>
    <property type="match status" value="1"/>
</dbReference>
<proteinExistence type="predicted"/>
<dbReference type="Proteomes" id="UP000735302">
    <property type="component" value="Unassembled WGS sequence"/>
</dbReference>
<accession>A0AAV4DMD0</accession>
<keyword evidence="3" id="KW-0325">Glycoprotein</keyword>
<comment type="caution">
    <text evidence="4">The sequence shown here is derived from an EMBL/GenBank/DDBJ whole genome shotgun (WGS) entry which is preliminary data.</text>
</comment>
<protein>
    <submittedName>
        <fullName evidence="4">Arylsulfatase b-like</fullName>
    </submittedName>
</protein>
<dbReference type="AlphaFoldDB" id="A0AAV4DMD0"/>
<dbReference type="GO" id="GO:0046872">
    <property type="term" value="F:metal ion binding"/>
    <property type="evidence" value="ECO:0007669"/>
    <property type="project" value="UniProtKB-KW"/>
</dbReference>
<dbReference type="Gene3D" id="3.30.1120.10">
    <property type="match status" value="1"/>
</dbReference>
<reference evidence="4 5" key="1">
    <citation type="journal article" date="2021" name="Elife">
        <title>Chloroplast acquisition without the gene transfer in kleptoplastic sea slugs, Plakobranchus ocellatus.</title>
        <authorList>
            <person name="Maeda T."/>
            <person name="Takahashi S."/>
            <person name="Yoshida T."/>
            <person name="Shimamura S."/>
            <person name="Takaki Y."/>
            <person name="Nagai Y."/>
            <person name="Toyoda A."/>
            <person name="Suzuki Y."/>
            <person name="Arimoto A."/>
            <person name="Ishii H."/>
            <person name="Satoh N."/>
            <person name="Nishiyama T."/>
            <person name="Hasebe M."/>
            <person name="Maruyama T."/>
            <person name="Minagawa J."/>
            <person name="Obokata J."/>
            <person name="Shigenobu S."/>
        </authorList>
    </citation>
    <scope>NUCLEOTIDE SEQUENCE [LARGE SCALE GENOMIC DNA]</scope>
</reference>
<dbReference type="EMBL" id="BLXT01008015">
    <property type="protein sequence ID" value="GFO45149.1"/>
    <property type="molecule type" value="Genomic_DNA"/>
</dbReference>
<sequence>MFSVCRPRAGIPSKRKEILHNIDVLFPWKGERLFNNTFDTRVRAAIRVGDFKLITGDPGVGKWFPVPSTNSETIASISSEESQPSNTEGRKNADVKNLWLFNIRTDPTERHDLSTDMPELVEDLLRRISGYNATALPPVYPPSDPKCDPKLHGGFWGPWR</sequence>
<dbReference type="PANTHER" id="PTHR10342:SF274">
    <property type="entry name" value="ARYLSULFATASE B"/>
    <property type="match status" value="1"/>
</dbReference>
<dbReference type="InterPro" id="IPR047115">
    <property type="entry name" value="ARSB"/>
</dbReference>
<dbReference type="GO" id="GO:0008484">
    <property type="term" value="F:sulfuric ester hydrolase activity"/>
    <property type="evidence" value="ECO:0007669"/>
    <property type="project" value="InterPro"/>
</dbReference>